<dbReference type="InterPro" id="IPR037171">
    <property type="entry name" value="NagB/RpiA_transferase-like"/>
</dbReference>
<dbReference type="PATRIC" id="fig|1006006.8.peg.2033"/>
<evidence type="ECO:0000313" key="3">
    <source>
        <dbReference type="EMBL" id="AEB96131.1"/>
    </source>
</evidence>
<dbReference type="EMBL" id="CP002656">
    <property type="protein sequence ID" value="AEB96131.1"/>
    <property type="molecule type" value="Genomic_DNA"/>
</dbReference>
<dbReference type="CDD" id="cd01398">
    <property type="entry name" value="RPI_A"/>
    <property type="match status" value="1"/>
</dbReference>
<proteinExistence type="predicted"/>
<reference evidence="3 4" key="1">
    <citation type="journal article" date="2011" name="J. Bacteriol.">
        <title>Complete genome sequence of Metallosphaera cuprina, a metal sulfide-oxidizing archaeon from a hot spring.</title>
        <authorList>
            <person name="Liu L.J."/>
            <person name="You X.Y."/>
            <person name="Zheng H."/>
            <person name="Wang S."/>
            <person name="Jiang C.Y."/>
            <person name="Liu S.J."/>
        </authorList>
    </citation>
    <scope>NUCLEOTIDE SEQUENCE [LARGE SCALE GENOMIC DNA]</scope>
    <source>
        <strain evidence="3 4">Ar-4</strain>
    </source>
</reference>
<name>F4G254_METCR</name>
<keyword evidence="1 3" id="KW-0413">Isomerase</keyword>
<dbReference type="GO" id="GO:0004751">
    <property type="term" value="F:ribose-5-phosphate isomerase activity"/>
    <property type="evidence" value="ECO:0007669"/>
    <property type="project" value="UniProtKB-UniRule"/>
</dbReference>
<evidence type="ECO:0000256" key="1">
    <source>
        <dbReference type="ARBA" id="ARBA00023235"/>
    </source>
</evidence>
<dbReference type="PANTHER" id="PTHR11934:SF0">
    <property type="entry name" value="RIBOSE-5-PHOSPHATE ISOMERASE"/>
    <property type="match status" value="1"/>
</dbReference>
<dbReference type="GO" id="GO:0005829">
    <property type="term" value="C:cytosol"/>
    <property type="evidence" value="ECO:0007669"/>
    <property type="project" value="TreeGrafter"/>
</dbReference>
<dbReference type="Proteomes" id="UP000007812">
    <property type="component" value="Chromosome"/>
</dbReference>
<dbReference type="GO" id="GO:0006014">
    <property type="term" value="P:D-ribose metabolic process"/>
    <property type="evidence" value="ECO:0007669"/>
    <property type="project" value="TreeGrafter"/>
</dbReference>
<dbReference type="HOGENOM" id="CLU_056590_1_1_2"/>
<dbReference type="SUPFAM" id="SSF75445">
    <property type="entry name" value="D-ribose-5-phosphate isomerase (RpiA), lid domain"/>
    <property type="match status" value="1"/>
</dbReference>
<dbReference type="KEGG" id="mcn:Mcup_2030"/>
<dbReference type="InterPro" id="IPR004788">
    <property type="entry name" value="Ribose5P_isomerase_type_A"/>
</dbReference>
<dbReference type="eggNOG" id="arCOG01122">
    <property type="taxonomic scope" value="Archaea"/>
</dbReference>
<dbReference type="GO" id="GO:0009052">
    <property type="term" value="P:pentose-phosphate shunt, non-oxidative branch"/>
    <property type="evidence" value="ECO:0007669"/>
    <property type="project" value="InterPro"/>
</dbReference>
<gene>
    <name evidence="3" type="ordered locus">Mcup_2030</name>
</gene>
<dbReference type="STRING" id="1006006.Mcup_2030"/>
<dbReference type="OrthoDB" id="19013at2157"/>
<dbReference type="AlphaFoldDB" id="F4G254"/>
<evidence type="ECO:0000313" key="4">
    <source>
        <dbReference type="Proteomes" id="UP000007812"/>
    </source>
</evidence>
<sequence>MYDTKKALAEYVLPMLRDKKIIGLGTGKTVRKLVEVLQNANLLHNKIIITSSVDTDLLVSRYTQNVLSPLTGAIPEIYIDSFDFFLNSGDEKILVKGGGGALLREKILSFFSTERIFIGEKSKVISKRDVLVPIEIAPFALSFVVSKLRSSGLNPTLRESNGKMGPIVTDNGNVLVDVSVETSNLCALEREIKSIPGVIETGIFCEKLYDMIVIADEGGTIEIFQRSRESGQGKKNSTTYFAR</sequence>
<protein>
    <recommendedName>
        <fullName evidence="2">Ribose 5-phosphate isomerase A</fullName>
        <ecNumber evidence="2">5.3.1.6</ecNumber>
    </recommendedName>
</protein>
<dbReference type="GeneID" id="10494271"/>
<dbReference type="EC" id="5.3.1.6" evidence="2"/>
<dbReference type="RefSeq" id="WP_013738629.1">
    <property type="nucleotide sequence ID" value="NC_015435.1"/>
</dbReference>
<keyword evidence="4" id="KW-1185">Reference proteome</keyword>
<accession>F4G254</accession>
<dbReference type="PANTHER" id="PTHR11934">
    <property type="entry name" value="RIBOSE-5-PHOSPHATE ISOMERASE"/>
    <property type="match status" value="1"/>
</dbReference>
<evidence type="ECO:0000256" key="2">
    <source>
        <dbReference type="NCBIfam" id="TIGR00021"/>
    </source>
</evidence>
<organism evidence="3 4">
    <name type="scientific">Metallosphaera cuprina (strain Ar-4)</name>
    <dbReference type="NCBI Taxonomy" id="1006006"/>
    <lineage>
        <taxon>Archaea</taxon>
        <taxon>Thermoproteota</taxon>
        <taxon>Thermoprotei</taxon>
        <taxon>Sulfolobales</taxon>
        <taxon>Sulfolobaceae</taxon>
        <taxon>Metallosphaera</taxon>
    </lineage>
</organism>
<dbReference type="SUPFAM" id="SSF100950">
    <property type="entry name" value="NagB/RpiA/CoA transferase-like"/>
    <property type="match status" value="1"/>
</dbReference>
<dbReference type="Gene3D" id="3.30.70.260">
    <property type="match status" value="1"/>
</dbReference>
<dbReference type="NCBIfam" id="TIGR00021">
    <property type="entry name" value="rpiA"/>
    <property type="match status" value="1"/>
</dbReference>
<dbReference type="Pfam" id="PF06026">
    <property type="entry name" value="Rib_5-P_isom_A"/>
    <property type="match status" value="1"/>
</dbReference>
<dbReference type="Gene3D" id="3.40.50.1360">
    <property type="match status" value="1"/>
</dbReference>